<feature type="domain" description="Glycosyl hydrolase family 36 N-terminal" evidence="6">
    <location>
        <begin position="1"/>
        <end position="167"/>
    </location>
</feature>
<dbReference type="FunFam" id="3.20.20.70:FF:000118">
    <property type="entry name" value="Alpha-galactosidase"/>
    <property type="match status" value="1"/>
</dbReference>
<dbReference type="GO" id="GO:0016052">
    <property type="term" value="P:carbohydrate catabolic process"/>
    <property type="evidence" value="ECO:0007669"/>
    <property type="project" value="InterPro"/>
</dbReference>
<dbReference type="PANTHER" id="PTHR43053:SF3">
    <property type="entry name" value="ALPHA-GALACTOSIDASE C-RELATED"/>
    <property type="match status" value="1"/>
</dbReference>
<dbReference type="EC" id="3.2.1.22" evidence="3"/>
<dbReference type="Gene3D" id="2.70.98.60">
    <property type="entry name" value="alpha-galactosidase from lactobacil brevis"/>
    <property type="match status" value="1"/>
</dbReference>
<dbReference type="InterPro" id="IPR017853">
    <property type="entry name" value="GH"/>
</dbReference>
<dbReference type="CDD" id="cd14791">
    <property type="entry name" value="GH36"/>
    <property type="match status" value="1"/>
</dbReference>
<accession>A0A9Q5BX02</accession>
<dbReference type="InterPro" id="IPR031704">
    <property type="entry name" value="Glyco_hydro_36_N"/>
</dbReference>
<evidence type="ECO:0000256" key="3">
    <source>
        <dbReference type="ARBA" id="ARBA00012755"/>
    </source>
</evidence>
<keyword evidence="4" id="KW-0378">Hydrolase</keyword>
<name>A0A9Q5BX02_LACHE</name>
<dbReference type="PROSITE" id="PS00512">
    <property type="entry name" value="ALPHA_GALACTOSIDASE"/>
    <property type="match status" value="1"/>
</dbReference>
<organism evidence="7 8">
    <name type="scientific">Lactobacillus helveticus</name>
    <name type="common">Lactobacillus suntoryeus</name>
    <dbReference type="NCBI Taxonomy" id="1587"/>
    <lineage>
        <taxon>Bacteria</taxon>
        <taxon>Bacillati</taxon>
        <taxon>Bacillota</taxon>
        <taxon>Bacilli</taxon>
        <taxon>Lactobacillales</taxon>
        <taxon>Lactobacillaceae</taxon>
        <taxon>Lactobacillus</taxon>
    </lineage>
</organism>
<sequence length="435" mass="50851">MPASFVKKDEDAETLIITLEDKKSSLEFELFYTIFKDQPVITRSVKVKNMGSETHFLNKISSMQLDFVDQEFEIITLPGAHMNERQLSRSKIDQGIHTYASNRGTSSPQMNPFIALVNHDTNEFNGKAYGFAFVYSGNHKFEVEKDQIEQLRLNVGINNYGFAWKLNKGAEFQTPEVVLTYSDRGLNQMSQTFHHFIKEHIIRSRYKDMERPILVNNWEATYFDFTEEKLLPLVDKAKKLGIEMFVLDDGWFGHRDSDRSSLGDWFNYDKKFPNGLEHLAKYVHGQGMKFGLWFEPEKISLDSELYRHHHDYLMHVPGREPTPSRRQFVLDLGIKEVCDNIYQQIKRVLDTVKIDYIKWDMNRHLTDIYEADLPADQQGEVYHRYVLGLYDLMEKLVSDYPDILFEACSLVVADVLTLEWLITCLRFGRAMILCC</sequence>
<dbReference type="PRINTS" id="PR00743">
    <property type="entry name" value="GLHYDRLASE36"/>
</dbReference>
<dbReference type="Pfam" id="PF16875">
    <property type="entry name" value="Glyco_hydro_36N"/>
    <property type="match status" value="1"/>
</dbReference>
<dbReference type="AlphaFoldDB" id="A0A9Q5BX02"/>
<dbReference type="PANTHER" id="PTHR43053">
    <property type="entry name" value="GLYCOSIDASE FAMILY 31"/>
    <property type="match status" value="1"/>
</dbReference>
<dbReference type="InterPro" id="IPR050985">
    <property type="entry name" value="Alpha-glycosidase_related"/>
</dbReference>
<dbReference type="GO" id="GO:0004557">
    <property type="term" value="F:alpha-galactosidase activity"/>
    <property type="evidence" value="ECO:0007669"/>
    <property type="project" value="UniProtKB-EC"/>
</dbReference>
<protein>
    <recommendedName>
        <fullName evidence="3">alpha-galactosidase</fullName>
        <ecNumber evidence="3">3.2.1.22</ecNumber>
    </recommendedName>
</protein>
<evidence type="ECO:0000313" key="7">
    <source>
        <dbReference type="EMBL" id="NRN91991.1"/>
    </source>
</evidence>
<evidence type="ECO:0000313" key="8">
    <source>
        <dbReference type="Proteomes" id="UP000601587"/>
    </source>
</evidence>
<evidence type="ECO:0000256" key="4">
    <source>
        <dbReference type="ARBA" id="ARBA00022801"/>
    </source>
</evidence>
<evidence type="ECO:0000256" key="1">
    <source>
        <dbReference type="ARBA" id="ARBA00001255"/>
    </source>
</evidence>
<reference evidence="7" key="1">
    <citation type="submission" date="2019-09" db="EMBL/GenBank/DDBJ databases">
        <title>Comparative genomic analysis of Lactobacillus helveticus.</title>
        <authorList>
            <person name="Zhang H."/>
            <person name="Chen Y."/>
            <person name="Zhong Z."/>
        </authorList>
    </citation>
    <scope>NUCLEOTIDE SEQUENCE</scope>
    <source>
        <strain evidence="7">IMAU50013</strain>
    </source>
</reference>
<dbReference type="InterPro" id="IPR013785">
    <property type="entry name" value="Aldolase_TIM"/>
</dbReference>
<dbReference type="Proteomes" id="UP000601587">
    <property type="component" value="Unassembled WGS sequence"/>
</dbReference>
<gene>
    <name evidence="7" type="ORF">IMAU50013_01538</name>
</gene>
<evidence type="ECO:0000256" key="2">
    <source>
        <dbReference type="ARBA" id="ARBA00006202"/>
    </source>
</evidence>
<evidence type="ECO:0000259" key="6">
    <source>
        <dbReference type="Pfam" id="PF16875"/>
    </source>
</evidence>
<evidence type="ECO:0000256" key="5">
    <source>
        <dbReference type="ARBA" id="ARBA00023295"/>
    </source>
</evidence>
<dbReference type="SUPFAM" id="SSF51445">
    <property type="entry name" value="(Trans)glycosidases"/>
    <property type="match status" value="1"/>
</dbReference>
<comment type="catalytic activity">
    <reaction evidence="1">
        <text>Hydrolysis of terminal, non-reducing alpha-D-galactose residues in alpha-D-galactosides, including galactose oligosaccharides, galactomannans and galactolipids.</text>
        <dbReference type="EC" id="3.2.1.22"/>
    </reaction>
</comment>
<keyword evidence="5" id="KW-0326">Glycosidase</keyword>
<comment type="caution">
    <text evidence="7">The sequence shown here is derived from an EMBL/GenBank/DDBJ whole genome shotgun (WGS) entry which is preliminary data.</text>
</comment>
<dbReference type="Pfam" id="PF02065">
    <property type="entry name" value="Melibiase"/>
    <property type="match status" value="1"/>
</dbReference>
<dbReference type="InterPro" id="IPR002252">
    <property type="entry name" value="Glyco_hydro_36"/>
</dbReference>
<dbReference type="InterPro" id="IPR038417">
    <property type="entry name" value="Alpga-gal_N_sf"/>
</dbReference>
<dbReference type="EMBL" id="WCGB01000035">
    <property type="protein sequence ID" value="NRN91991.1"/>
    <property type="molecule type" value="Genomic_DNA"/>
</dbReference>
<proteinExistence type="inferred from homology"/>
<comment type="similarity">
    <text evidence="2">Belongs to the glycosyl hydrolase 36 family.</text>
</comment>
<dbReference type="InterPro" id="IPR000111">
    <property type="entry name" value="Glyco_hydro_27/36_CS"/>
</dbReference>
<dbReference type="Gene3D" id="3.20.20.70">
    <property type="entry name" value="Aldolase class I"/>
    <property type="match status" value="1"/>
</dbReference>